<dbReference type="InterPro" id="IPR001715">
    <property type="entry name" value="CH_dom"/>
</dbReference>
<comment type="similarity">
    <text evidence="1">Belongs to the TRAFAC class myosin-kinesin ATPase superfamily. Kinesin family. KIN-14 subfamily.</text>
</comment>
<dbReference type="SMART" id="SM00033">
    <property type="entry name" value="CH"/>
    <property type="match status" value="1"/>
</dbReference>
<keyword evidence="5 8" id="KW-0175">Coiled coil</keyword>
<dbReference type="SMART" id="SM00129">
    <property type="entry name" value="KISc"/>
    <property type="match status" value="1"/>
</dbReference>
<evidence type="ECO:0000313" key="12">
    <source>
        <dbReference type="Proteomes" id="UP000515211"/>
    </source>
</evidence>
<evidence type="ECO:0000256" key="9">
    <source>
        <dbReference type="SAM" id="MobiDB-lite"/>
    </source>
</evidence>
<keyword evidence="2" id="KW-0493">Microtubule</keyword>
<evidence type="ECO:0000256" key="6">
    <source>
        <dbReference type="ARBA" id="ARBA00023175"/>
    </source>
</evidence>
<evidence type="ECO:0000256" key="1">
    <source>
        <dbReference type="ARBA" id="ARBA00010899"/>
    </source>
</evidence>
<reference evidence="12" key="1">
    <citation type="journal article" date="2016" name="Nat. Genet.">
        <title>The genome sequences of Arachis duranensis and Arachis ipaensis, the diploid ancestors of cultivated peanut.</title>
        <authorList>
            <person name="Bertioli D.J."/>
            <person name="Cannon S.B."/>
            <person name="Froenicke L."/>
            <person name="Huang G."/>
            <person name="Farmer A.D."/>
            <person name="Cannon E.K."/>
            <person name="Liu X."/>
            <person name="Gao D."/>
            <person name="Clevenger J."/>
            <person name="Dash S."/>
            <person name="Ren L."/>
            <person name="Moretzsohn M.C."/>
            <person name="Shirasawa K."/>
            <person name="Huang W."/>
            <person name="Vidigal B."/>
            <person name="Abernathy B."/>
            <person name="Chu Y."/>
            <person name="Niederhuth C.E."/>
            <person name="Umale P."/>
            <person name="Araujo A.C."/>
            <person name="Kozik A."/>
            <person name="Kim K.D."/>
            <person name="Burow M.D."/>
            <person name="Varshney R.K."/>
            <person name="Wang X."/>
            <person name="Zhang X."/>
            <person name="Barkley N."/>
            <person name="Guimaraes P.M."/>
            <person name="Isobe S."/>
            <person name="Guo B."/>
            <person name="Liao B."/>
            <person name="Stalker H.T."/>
            <person name="Schmitz R.J."/>
            <person name="Scheffler B.E."/>
            <person name="Leal-Bertioli S.C."/>
            <person name="Xun X."/>
            <person name="Jackson S.A."/>
            <person name="Michelmore R."/>
            <person name="Ozias-Akins P."/>
        </authorList>
    </citation>
    <scope>NUCLEOTIDE SEQUENCE [LARGE SCALE GENOMIC DNA]</scope>
    <source>
        <strain evidence="12">cv. V14167</strain>
    </source>
</reference>
<keyword evidence="12" id="KW-1185">Reference proteome</keyword>
<name>A0A6P5NS42_ARADU</name>
<feature type="compositionally biased region" description="Polar residues" evidence="9">
    <location>
        <begin position="155"/>
        <end position="166"/>
    </location>
</feature>
<dbReference type="SUPFAM" id="SSF47576">
    <property type="entry name" value="Calponin-homology domain, CH-domain"/>
    <property type="match status" value="1"/>
</dbReference>
<evidence type="ECO:0000259" key="11">
    <source>
        <dbReference type="PROSITE" id="PS50067"/>
    </source>
</evidence>
<organism evidence="12 13">
    <name type="scientific">Arachis duranensis</name>
    <name type="common">Wild peanut</name>
    <dbReference type="NCBI Taxonomy" id="130453"/>
    <lineage>
        <taxon>Eukaryota</taxon>
        <taxon>Viridiplantae</taxon>
        <taxon>Streptophyta</taxon>
        <taxon>Embryophyta</taxon>
        <taxon>Tracheophyta</taxon>
        <taxon>Spermatophyta</taxon>
        <taxon>Magnoliopsida</taxon>
        <taxon>eudicotyledons</taxon>
        <taxon>Gunneridae</taxon>
        <taxon>Pentapetalae</taxon>
        <taxon>rosids</taxon>
        <taxon>fabids</taxon>
        <taxon>Fabales</taxon>
        <taxon>Fabaceae</taxon>
        <taxon>Papilionoideae</taxon>
        <taxon>50 kb inversion clade</taxon>
        <taxon>dalbergioids sensu lato</taxon>
        <taxon>Dalbergieae</taxon>
        <taxon>Pterocarpus clade</taxon>
        <taxon>Arachis</taxon>
    </lineage>
</organism>
<feature type="binding site" evidence="7">
    <location>
        <begin position="1038"/>
        <end position="1045"/>
    </location>
    <ligand>
        <name>ATP</name>
        <dbReference type="ChEBI" id="CHEBI:30616"/>
    </ligand>
</feature>
<dbReference type="FunFam" id="3.40.850.10:FF:000044">
    <property type="entry name" value="p-loop containing nucleoside triphosphate hydrolases superfamily protein"/>
    <property type="match status" value="1"/>
</dbReference>
<dbReference type="PANTHER" id="PTHR47972:SF57">
    <property type="entry name" value="P-LOOP NUCLEOSIDE TRIPHOSPHATE HYDROLASE SUPERFAMILY PROTEIN"/>
    <property type="match status" value="1"/>
</dbReference>
<dbReference type="InterPro" id="IPR036872">
    <property type="entry name" value="CH_dom_sf"/>
</dbReference>
<dbReference type="PROSITE" id="PS50067">
    <property type="entry name" value="KINESIN_MOTOR_2"/>
    <property type="match status" value="1"/>
</dbReference>
<dbReference type="GO" id="GO:0005874">
    <property type="term" value="C:microtubule"/>
    <property type="evidence" value="ECO:0007669"/>
    <property type="project" value="UniProtKB-KW"/>
</dbReference>
<evidence type="ECO:0000256" key="5">
    <source>
        <dbReference type="ARBA" id="ARBA00023054"/>
    </source>
</evidence>
<feature type="region of interest" description="Disordered" evidence="9">
    <location>
        <begin position="155"/>
        <end position="182"/>
    </location>
</feature>
<evidence type="ECO:0000256" key="2">
    <source>
        <dbReference type="ARBA" id="ARBA00022701"/>
    </source>
</evidence>
<keyword evidence="4 7" id="KW-0067">ATP-binding</keyword>
<evidence type="ECO:0000256" key="8">
    <source>
        <dbReference type="SAM" id="Coils"/>
    </source>
</evidence>
<evidence type="ECO:0000313" key="13">
    <source>
        <dbReference type="RefSeq" id="XP_020998741.1"/>
    </source>
</evidence>
<keyword evidence="6 7" id="KW-0505">Motor protein</keyword>
<keyword evidence="3 7" id="KW-0547">Nucleotide-binding</keyword>
<proteinExistence type="inferred from homology"/>
<evidence type="ECO:0000256" key="3">
    <source>
        <dbReference type="ARBA" id="ARBA00022741"/>
    </source>
</evidence>
<dbReference type="InterPro" id="IPR027640">
    <property type="entry name" value="Kinesin-like_fam"/>
</dbReference>
<sequence>MKPQSENHSTEPRNLGHSSSANFNGINFGEVEAKHRMLLVQWLNSLLPTLNLPVNITDDELRVCLNNGTILCQIMNKLRPGSVSEVSEFDNSPSAKSENVKRFLKAIDALGMPKFEISDLEKGHMKSVVDCLLTLRAKSLQNAWGDNISMTNSKVRSIMSSPSSHGGDQRKNPSESKFQSVLRSPVMAEPSAALLHHVGHKFHEVFQMKHGSYAELPAAKISELMKSTSLNNAPTQSLLSVVNAILEESVERRNSEIPHRVAVLLRKVVQEIERRISTQADHIKTQNNLFKAREEKYQSRIRVLEVLASGAREDNEVGVRSPIRQQQQTAVTSAIVQPKEQSEVTKMEEKKAFESIQSEKAKEETKSEDNQEVIRLMKELENKNMDISKLKQELEIMKKGSQDVTSSVKEMEDKNMEISTLKKELETMKKGNQDLTKVVEEMENKRLEFSALKQEVGIIKSDDEDVARLTKDLESRKIEIATMKQELEALRKGNQDVAGLMKDLENKSTEISTLKQEIETLKKGNQDVARLMNDLENKKAEISTKKQELENTMKNGNQDIARLMKDLENKSLEISALKQEIETLKKDNQDIARLMKDLENKSLEISALKQEIETLKKDNQDVARMMKDLENKSMEISTLKQEIETLKKDNQDVTRMMKDLENKNTEISTRKQELEDTLKNGNQDIAKLMTDLENKRTEISASKQEIETLKKDNQDVTKLVKDLENKNSELSTKKRELEETLKNGNQDIAKLKKDLENKTMEISALKQEIETLKKDNQDVTKQVNDLEEKNAELSTKKQELEEALKNSNQDIARLTKDLETTKKTYDLQCSQLEAEIKGAKGELKEKSQEYEHQLESLSNKIRENEASYESEYQKWNLKVIQFQKATTFQLSSIKVLKLSWETVKQHVLNEQPFYAEEFKRLGVNLKPLVDAAENYQVVLAENRKMFNDIQELKGNIRVYCRVRPFLPGQKEKQSIVEHYGETELVVANPSKQGKEALRTFKFNKVFGPTATQADVYNDIQAFIRSVLDGYNVCIFAYGQTGSGKTYTMSGPNGATAESVGVNYRALNDLFSIATTRQSTISYEIGVQVIEIYNEQVRDLLTSESTPKKVGILTHSQPNGLAVPDASMQLVKSTADVIKLMDIGLKNRAKSATSMNERSSRSHSVVSINVRGVDMKSGSTLQGNLHLVDLAGSERVDRSEVTGDRLKEAQHINKSLSALGDVIFALAQKNAHVPYRNSKLTQLLQSSLGGHAKTLMLVQINSDVKSYSESLSTLKFAERVSGIELGAAKSTKDGKDVRELMEQVASLRDTILSKDEE</sequence>
<dbReference type="InterPro" id="IPR001752">
    <property type="entry name" value="Kinesin_motor_dom"/>
</dbReference>
<gene>
    <name evidence="13" type="primary">LOC107490360</name>
</gene>
<dbReference type="KEGG" id="adu:107490360"/>
<dbReference type="Pfam" id="PF00225">
    <property type="entry name" value="Kinesin"/>
    <property type="match status" value="1"/>
</dbReference>
<dbReference type="Pfam" id="PF00307">
    <property type="entry name" value="CH"/>
    <property type="match status" value="1"/>
</dbReference>
<dbReference type="Gene3D" id="3.40.850.10">
    <property type="entry name" value="Kinesin motor domain"/>
    <property type="match status" value="1"/>
</dbReference>
<dbReference type="GO" id="GO:0005524">
    <property type="term" value="F:ATP binding"/>
    <property type="evidence" value="ECO:0007669"/>
    <property type="project" value="UniProtKB-UniRule"/>
</dbReference>
<dbReference type="Gene3D" id="1.10.418.10">
    <property type="entry name" value="Calponin-like domain"/>
    <property type="match status" value="1"/>
</dbReference>
<evidence type="ECO:0000256" key="4">
    <source>
        <dbReference type="ARBA" id="ARBA00022840"/>
    </source>
</evidence>
<dbReference type="GeneID" id="107490360"/>
<reference evidence="13" key="2">
    <citation type="submission" date="2025-08" db="UniProtKB">
        <authorList>
            <consortium name="RefSeq"/>
        </authorList>
    </citation>
    <scope>IDENTIFICATION</scope>
    <source>
        <tissue evidence="13">Whole plant</tissue>
    </source>
</reference>
<feature type="domain" description="Calponin-homology (CH)" evidence="10">
    <location>
        <begin position="33"/>
        <end position="140"/>
    </location>
</feature>
<dbReference type="Proteomes" id="UP000515211">
    <property type="component" value="Chromosome 5"/>
</dbReference>
<dbReference type="GO" id="GO:0003777">
    <property type="term" value="F:microtubule motor activity"/>
    <property type="evidence" value="ECO:0007669"/>
    <property type="project" value="InterPro"/>
</dbReference>
<dbReference type="GO" id="GO:0008017">
    <property type="term" value="F:microtubule binding"/>
    <property type="evidence" value="ECO:0007669"/>
    <property type="project" value="InterPro"/>
</dbReference>
<dbReference type="SUPFAM" id="SSF52540">
    <property type="entry name" value="P-loop containing nucleoside triphosphate hydrolases"/>
    <property type="match status" value="1"/>
</dbReference>
<protein>
    <submittedName>
        <fullName evidence="13">Kinesin-like protein KIN-14K</fullName>
    </submittedName>
</protein>
<dbReference type="PROSITE" id="PS50021">
    <property type="entry name" value="CH"/>
    <property type="match status" value="1"/>
</dbReference>
<feature type="coiled-coil region" evidence="8">
    <location>
        <begin position="363"/>
        <end position="867"/>
    </location>
</feature>
<accession>A0A6P5NS42</accession>
<dbReference type="FunFam" id="1.10.418.10:FF:000065">
    <property type="entry name" value="p-loop nucleoside triphosphate hydrolase superfamily protein with CH (Calponin Homology) domain"/>
    <property type="match status" value="1"/>
</dbReference>
<dbReference type="Gene3D" id="1.20.5.170">
    <property type="match status" value="7"/>
</dbReference>
<dbReference type="Gene3D" id="1.10.287.1490">
    <property type="match status" value="1"/>
</dbReference>
<dbReference type="InterPro" id="IPR036961">
    <property type="entry name" value="Kinesin_motor_dom_sf"/>
</dbReference>
<dbReference type="GO" id="GO:0007018">
    <property type="term" value="P:microtubule-based movement"/>
    <property type="evidence" value="ECO:0007669"/>
    <property type="project" value="InterPro"/>
</dbReference>
<feature type="domain" description="Kinesin motor" evidence="11">
    <location>
        <begin position="955"/>
        <end position="1282"/>
    </location>
</feature>
<evidence type="ECO:0000259" key="10">
    <source>
        <dbReference type="PROSITE" id="PS50021"/>
    </source>
</evidence>
<dbReference type="PANTHER" id="PTHR47972">
    <property type="entry name" value="KINESIN-LIKE PROTEIN KLP-3"/>
    <property type="match status" value="1"/>
</dbReference>
<dbReference type="RefSeq" id="XP_020998741.1">
    <property type="nucleotide sequence ID" value="XM_021143082.2"/>
</dbReference>
<dbReference type="InterPro" id="IPR027417">
    <property type="entry name" value="P-loop_NTPase"/>
</dbReference>
<dbReference type="PRINTS" id="PR00380">
    <property type="entry name" value="KINESINHEAVY"/>
</dbReference>
<evidence type="ECO:0000256" key="7">
    <source>
        <dbReference type="PROSITE-ProRule" id="PRU00283"/>
    </source>
</evidence>